<dbReference type="EMBL" id="BFAA01022175">
    <property type="protein sequence ID" value="GCB82509.1"/>
    <property type="molecule type" value="Genomic_DNA"/>
</dbReference>
<evidence type="ECO:0000313" key="1">
    <source>
        <dbReference type="EMBL" id="GCB82509.1"/>
    </source>
</evidence>
<accession>A0A401QAV0</accession>
<dbReference type="Proteomes" id="UP000288216">
    <property type="component" value="Unassembled WGS sequence"/>
</dbReference>
<proteinExistence type="predicted"/>
<reference evidence="1 2" key="1">
    <citation type="journal article" date="2018" name="Nat. Ecol. Evol.">
        <title>Shark genomes provide insights into elasmobranch evolution and the origin of vertebrates.</title>
        <authorList>
            <person name="Hara Y"/>
            <person name="Yamaguchi K"/>
            <person name="Onimaru K"/>
            <person name="Kadota M"/>
            <person name="Koyanagi M"/>
            <person name="Keeley SD"/>
            <person name="Tatsumi K"/>
            <person name="Tanaka K"/>
            <person name="Motone F"/>
            <person name="Kageyama Y"/>
            <person name="Nozu R"/>
            <person name="Adachi N"/>
            <person name="Nishimura O"/>
            <person name="Nakagawa R"/>
            <person name="Tanegashima C"/>
            <person name="Kiyatake I"/>
            <person name="Matsumoto R"/>
            <person name="Murakumo K"/>
            <person name="Nishida K"/>
            <person name="Terakita A"/>
            <person name="Kuratani S"/>
            <person name="Sato K"/>
            <person name="Hyodo S Kuraku.S."/>
        </authorList>
    </citation>
    <scope>NUCLEOTIDE SEQUENCE [LARGE SCALE GENOMIC DNA]</scope>
</reference>
<evidence type="ECO:0000313" key="2">
    <source>
        <dbReference type="Proteomes" id="UP000288216"/>
    </source>
</evidence>
<keyword evidence="2" id="KW-1185">Reference proteome</keyword>
<organism evidence="1 2">
    <name type="scientific">Scyliorhinus torazame</name>
    <name type="common">Cloudy catshark</name>
    <name type="synonym">Catulus torazame</name>
    <dbReference type="NCBI Taxonomy" id="75743"/>
    <lineage>
        <taxon>Eukaryota</taxon>
        <taxon>Metazoa</taxon>
        <taxon>Chordata</taxon>
        <taxon>Craniata</taxon>
        <taxon>Vertebrata</taxon>
        <taxon>Chondrichthyes</taxon>
        <taxon>Elasmobranchii</taxon>
        <taxon>Galeomorphii</taxon>
        <taxon>Galeoidea</taxon>
        <taxon>Carcharhiniformes</taxon>
        <taxon>Scyliorhinidae</taxon>
        <taxon>Scyliorhinus</taxon>
    </lineage>
</organism>
<dbReference type="AlphaFoldDB" id="A0A401QAV0"/>
<name>A0A401QAV0_SCYTO</name>
<gene>
    <name evidence="1" type="ORF">scyTo_0022343</name>
</gene>
<comment type="caution">
    <text evidence="1">The sequence shown here is derived from an EMBL/GenBank/DDBJ whole genome shotgun (WGS) entry which is preliminary data.</text>
</comment>
<sequence length="66" mass="6992">MRSTGPEGEITELLLALAGETLARRVGGPTDLGGALVSARRSCGLEPGDVTAVYLDFYWLIQDVRG</sequence>
<protein>
    <submittedName>
        <fullName evidence="1">Uncharacterized protein</fullName>
    </submittedName>
</protein>